<reference evidence="2" key="1">
    <citation type="submission" date="2015-10" db="EMBL/GenBank/DDBJ databases">
        <authorList>
            <person name="Gilbert D.G."/>
        </authorList>
    </citation>
    <scope>NUCLEOTIDE SEQUENCE</scope>
    <source>
        <strain evidence="2">Phyl III-seqv23</strain>
    </source>
</reference>
<gene>
    <name evidence="2" type="ORF">PSS4_v1_1560079</name>
</gene>
<feature type="coiled-coil region" evidence="1">
    <location>
        <begin position="76"/>
        <end position="103"/>
    </location>
</feature>
<name>A0A0S4UES1_RALSL</name>
<feature type="coiled-coil region" evidence="1">
    <location>
        <begin position="15"/>
        <end position="49"/>
    </location>
</feature>
<sequence>MQILNSLAALTSQSAERLQGAVARLEAQLTEAEADLSRHRSEHETLLADAALDEQPLDASAIKKARDAAALDSERVSAVRAALATARARLSAAQQQESRAELAARWDKAVGVAAERHVIAQRLAKSAEQFAADYAALIEANSKLYAALPGSAPDPEAALMHNTLLETAVRMHLLKSGAGWAFSWPYGTVSLPDFREQNASALQVVRSWAPDKD</sequence>
<dbReference type="AlphaFoldDB" id="A0A0S4UES1"/>
<accession>A0A0S4UES1</accession>
<keyword evidence="1" id="KW-0175">Coiled coil</keyword>
<proteinExistence type="predicted"/>
<evidence type="ECO:0000313" key="2">
    <source>
        <dbReference type="EMBL" id="CUV20558.1"/>
    </source>
</evidence>
<organism evidence="2">
    <name type="scientific">Ralstonia solanacearum</name>
    <name type="common">Pseudomonas solanacearum</name>
    <dbReference type="NCBI Taxonomy" id="305"/>
    <lineage>
        <taxon>Bacteria</taxon>
        <taxon>Pseudomonadati</taxon>
        <taxon>Pseudomonadota</taxon>
        <taxon>Betaproteobacteria</taxon>
        <taxon>Burkholderiales</taxon>
        <taxon>Burkholderiaceae</taxon>
        <taxon>Ralstonia</taxon>
        <taxon>Ralstonia solanacearum species complex</taxon>
    </lineage>
</organism>
<protein>
    <submittedName>
        <fullName evidence="2">Uncharacterized protein</fullName>
    </submittedName>
</protein>
<dbReference type="EMBL" id="LN899821">
    <property type="protein sequence ID" value="CUV20558.1"/>
    <property type="molecule type" value="Genomic_DNA"/>
</dbReference>
<evidence type="ECO:0000256" key="1">
    <source>
        <dbReference type="SAM" id="Coils"/>
    </source>
</evidence>